<name>A0A8H2ZR00_9HELO</name>
<feature type="compositionally biased region" description="Basic and acidic residues" evidence="2">
    <location>
        <begin position="100"/>
        <end position="120"/>
    </location>
</feature>
<reference evidence="4" key="1">
    <citation type="submission" date="2020-10" db="EMBL/GenBank/DDBJ databases">
        <authorList>
            <person name="Kusch S."/>
        </authorList>
    </citation>
    <scope>NUCLEOTIDE SEQUENCE</scope>
    <source>
        <strain evidence="4">SwB9</strain>
    </source>
</reference>
<proteinExistence type="predicted"/>
<dbReference type="OrthoDB" id="272703at2759"/>
<dbReference type="CDD" id="cd00590">
    <property type="entry name" value="RRM_SF"/>
    <property type="match status" value="1"/>
</dbReference>
<dbReference type="PROSITE" id="PS50102">
    <property type="entry name" value="RRM"/>
    <property type="match status" value="1"/>
</dbReference>
<dbReference type="InterPro" id="IPR000504">
    <property type="entry name" value="RRM_dom"/>
</dbReference>
<evidence type="ECO:0000256" key="2">
    <source>
        <dbReference type="SAM" id="MobiDB-lite"/>
    </source>
</evidence>
<organism evidence="4 5">
    <name type="scientific">Sclerotinia trifoliorum</name>
    <dbReference type="NCBI Taxonomy" id="28548"/>
    <lineage>
        <taxon>Eukaryota</taxon>
        <taxon>Fungi</taxon>
        <taxon>Dikarya</taxon>
        <taxon>Ascomycota</taxon>
        <taxon>Pezizomycotina</taxon>
        <taxon>Leotiomycetes</taxon>
        <taxon>Helotiales</taxon>
        <taxon>Sclerotiniaceae</taxon>
        <taxon>Sclerotinia</taxon>
    </lineage>
</organism>
<dbReference type="AlphaFoldDB" id="A0A8H2ZR00"/>
<evidence type="ECO:0000256" key="1">
    <source>
        <dbReference type="PROSITE-ProRule" id="PRU00176"/>
    </source>
</evidence>
<keyword evidence="1" id="KW-0694">RNA-binding</keyword>
<evidence type="ECO:0000259" key="3">
    <source>
        <dbReference type="PROSITE" id="PS50102"/>
    </source>
</evidence>
<dbReference type="SUPFAM" id="SSF54928">
    <property type="entry name" value="RNA-binding domain, RBD"/>
    <property type="match status" value="1"/>
</dbReference>
<dbReference type="Proteomes" id="UP000624404">
    <property type="component" value="Unassembled WGS sequence"/>
</dbReference>
<dbReference type="EMBL" id="CAJHIA010000010">
    <property type="protein sequence ID" value="CAD6443460.1"/>
    <property type="molecule type" value="Genomic_DNA"/>
</dbReference>
<dbReference type="Gene3D" id="3.30.70.330">
    <property type="match status" value="1"/>
</dbReference>
<evidence type="ECO:0000313" key="4">
    <source>
        <dbReference type="EMBL" id="CAD6443460.1"/>
    </source>
</evidence>
<dbReference type="InterPro" id="IPR012677">
    <property type="entry name" value="Nucleotide-bd_a/b_plait_sf"/>
</dbReference>
<keyword evidence="5" id="KW-1185">Reference proteome</keyword>
<feature type="region of interest" description="Disordered" evidence="2">
    <location>
        <begin position="98"/>
        <end position="120"/>
    </location>
</feature>
<protein>
    <submittedName>
        <fullName evidence="4">95a70503-920b-41e4-b4f7-81ffce620d85-CDS</fullName>
    </submittedName>
</protein>
<comment type="caution">
    <text evidence="4">The sequence shown here is derived from an EMBL/GenBank/DDBJ whole genome shotgun (WGS) entry which is preliminary data.</text>
</comment>
<dbReference type="Pfam" id="PF00076">
    <property type="entry name" value="RRM_1"/>
    <property type="match status" value="1"/>
</dbReference>
<evidence type="ECO:0000313" key="5">
    <source>
        <dbReference type="Proteomes" id="UP000624404"/>
    </source>
</evidence>
<dbReference type="SMART" id="SM00360">
    <property type="entry name" value="RRM"/>
    <property type="match status" value="1"/>
</dbReference>
<accession>A0A8H2ZR00</accession>
<dbReference type="GO" id="GO:0003723">
    <property type="term" value="F:RNA binding"/>
    <property type="evidence" value="ECO:0007669"/>
    <property type="project" value="UniProtKB-UniRule"/>
</dbReference>
<feature type="domain" description="RRM" evidence="3">
    <location>
        <begin position="14"/>
        <end position="99"/>
    </location>
</feature>
<dbReference type="InterPro" id="IPR035979">
    <property type="entry name" value="RBD_domain_sf"/>
</dbReference>
<gene>
    <name evidence="4" type="ORF">SCLTRI_LOCUS3251</name>
</gene>
<sequence>MRHFQLSKAQEEGRQLHVSGLPRMLDQSENELEIRSIFKNFAIDVVSKSVSPRDNNLDDQRRKFCFVDFTTREEAQAAMKAIDGTIYRDAPLKVSMAIPKSERHGNTYDNRKDGADRNFR</sequence>